<proteinExistence type="predicted"/>
<protein>
    <submittedName>
        <fullName evidence="1">Uncharacterized protein</fullName>
    </submittedName>
</protein>
<reference evidence="1 2" key="1">
    <citation type="submission" date="2019-03" db="EMBL/GenBank/DDBJ databases">
        <title>Genomic analyses of the natural microbiome of Caenorhabditis elegans.</title>
        <authorList>
            <person name="Samuel B."/>
        </authorList>
    </citation>
    <scope>NUCLEOTIDE SEQUENCE [LARGE SCALE GENOMIC DNA]</scope>
    <source>
        <strain evidence="1 2">JUb65</strain>
    </source>
</reference>
<dbReference type="EMBL" id="SNVW01000012">
    <property type="protein sequence ID" value="TDN42370.1"/>
    <property type="molecule type" value="Genomic_DNA"/>
</dbReference>
<sequence length="133" mass="14113">MPLSTEPFPTAPLPTASEAARRAVARLLLAALAVERRTSGDDRLRRFRDTRRLIGAAREAGFPVTFLAEATGIGSGTLHARADPSGPMAVERFLALLPDAVAERAAAALGGAAPDRRSTTELLRWLVVDADRA</sequence>
<evidence type="ECO:0000313" key="2">
    <source>
        <dbReference type="Proteomes" id="UP000295764"/>
    </source>
</evidence>
<dbReference type="Proteomes" id="UP000295764">
    <property type="component" value="Unassembled WGS sequence"/>
</dbReference>
<dbReference type="OrthoDB" id="9854735at2"/>
<name>A0A4R6DDA1_9MICO</name>
<dbReference type="AlphaFoldDB" id="A0A4R6DDA1"/>
<accession>A0A4R6DDA1</accession>
<gene>
    <name evidence="1" type="ORF">EDF64_11213</name>
</gene>
<comment type="caution">
    <text evidence="1">The sequence shown here is derived from an EMBL/GenBank/DDBJ whole genome shotgun (WGS) entry which is preliminary data.</text>
</comment>
<organism evidence="1 2">
    <name type="scientific">Curtobacterium flaccumfaciens</name>
    <dbReference type="NCBI Taxonomy" id="2035"/>
    <lineage>
        <taxon>Bacteria</taxon>
        <taxon>Bacillati</taxon>
        <taxon>Actinomycetota</taxon>
        <taxon>Actinomycetes</taxon>
        <taxon>Micrococcales</taxon>
        <taxon>Microbacteriaceae</taxon>
        <taxon>Curtobacterium</taxon>
    </lineage>
</organism>
<evidence type="ECO:0000313" key="1">
    <source>
        <dbReference type="EMBL" id="TDN42370.1"/>
    </source>
</evidence>
<dbReference type="RefSeq" id="WP_133520763.1">
    <property type="nucleotide sequence ID" value="NZ_SNVW01000012.1"/>
</dbReference>